<dbReference type="AlphaFoldDB" id="A0AAE9EZ05"/>
<accession>A0AAE9EZ05</accession>
<dbReference type="PANTHER" id="PTHR46611:SF1">
    <property type="entry name" value="7TM GPCR SERPENTINE RECEPTOR CLASS X (SRX) DOMAIN-CONTAINING PROTEIN"/>
    <property type="match status" value="1"/>
</dbReference>
<keyword evidence="1" id="KW-0812">Transmembrane</keyword>
<dbReference type="Proteomes" id="UP000829354">
    <property type="component" value="Chromosome V"/>
</dbReference>
<dbReference type="InterPro" id="IPR019430">
    <property type="entry name" value="7TM_GPCR_serpentine_rcpt_Srx"/>
</dbReference>
<evidence type="ECO:0000313" key="3">
    <source>
        <dbReference type="EMBL" id="UMM31601.1"/>
    </source>
</evidence>
<name>A0AAE9EZ05_CAEBR</name>
<feature type="domain" description="7TM GPCR serpentine receptor class x (Srx)" evidence="2">
    <location>
        <begin position="16"/>
        <end position="65"/>
    </location>
</feature>
<evidence type="ECO:0000259" key="2">
    <source>
        <dbReference type="Pfam" id="PF10328"/>
    </source>
</evidence>
<organism evidence="3 4">
    <name type="scientific">Caenorhabditis briggsae</name>
    <dbReference type="NCBI Taxonomy" id="6238"/>
    <lineage>
        <taxon>Eukaryota</taxon>
        <taxon>Metazoa</taxon>
        <taxon>Ecdysozoa</taxon>
        <taxon>Nematoda</taxon>
        <taxon>Chromadorea</taxon>
        <taxon>Rhabditida</taxon>
        <taxon>Rhabditina</taxon>
        <taxon>Rhabditomorpha</taxon>
        <taxon>Rhabditoidea</taxon>
        <taxon>Rhabditidae</taxon>
        <taxon>Peloderinae</taxon>
        <taxon>Caenorhabditis</taxon>
    </lineage>
</organism>
<keyword evidence="1" id="KW-0472">Membrane</keyword>
<evidence type="ECO:0000256" key="1">
    <source>
        <dbReference type="SAM" id="Phobius"/>
    </source>
</evidence>
<feature type="transmembrane region" description="Helical" evidence="1">
    <location>
        <begin position="40"/>
        <end position="65"/>
    </location>
</feature>
<protein>
    <recommendedName>
        <fullName evidence="2">7TM GPCR serpentine receptor class x (Srx) domain-containing protein</fullName>
    </recommendedName>
</protein>
<keyword evidence="1" id="KW-1133">Transmembrane helix</keyword>
<dbReference type="EMBL" id="CP092624">
    <property type="protein sequence ID" value="UMM31601.1"/>
    <property type="molecule type" value="Genomic_DNA"/>
</dbReference>
<keyword evidence="4" id="KW-1185">Reference proteome</keyword>
<sequence>MDVLVSMTPIFSSGESMLQDCLQLIDIINSYYIWKLNEDLWFQFLSVTLSFLLITAIDSFLMFACQPDIHPRWMKKIPKNNNGGSSVAIVKSVRNAT</sequence>
<gene>
    <name evidence="3" type="ORF">L5515_005728</name>
</gene>
<dbReference type="PANTHER" id="PTHR46611">
    <property type="entry name" value="SERPENTINE RECEPTOR, CLASS X-RELATED"/>
    <property type="match status" value="1"/>
</dbReference>
<evidence type="ECO:0000313" key="4">
    <source>
        <dbReference type="Proteomes" id="UP000829354"/>
    </source>
</evidence>
<proteinExistence type="predicted"/>
<dbReference type="Pfam" id="PF10328">
    <property type="entry name" value="7TM_GPCR_Srx"/>
    <property type="match status" value="1"/>
</dbReference>
<reference evidence="3 4" key="1">
    <citation type="submission" date="2022-04" db="EMBL/GenBank/DDBJ databases">
        <title>Chromosome-level reference genomes for two strains of Caenorhabditis briggsae: an improved platform for comparative genomics.</title>
        <authorList>
            <person name="Stevens L."/>
            <person name="Andersen E."/>
        </authorList>
    </citation>
    <scope>NUCLEOTIDE SEQUENCE [LARGE SCALE GENOMIC DNA]</scope>
    <source>
        <strain evidence="3">VX34</strain>
        <tissue evidence="3">Whole-organism</tissue>
    </source>
</reference>